<sequence length="518" mass="59332">MLSLTQKVYQTLEIQGEPSYKRFSEAFSNGLINTAKRFIWNSPHSPVGDDTIVHTFYSPPCLARQTTQGNHDPDIPQSESVPPIHRIPVEVLGEIFSRYLEEPADHFSRYANQSSVKATMWFKYGPLLLGHICAYWRMISLSMPTLWSSIAISKPTSSQIPFIQVWLDRAEGCSLSLGILQSEEPDDMEQKTTNDILSLFLTRAHLWRRIDFRLHQNIPNPQLRNLPATPVLESVHLRMQDWDRTFVDEVWRKLHLLPSLRQVEWDYLYMEKEMPAHAPWAQLTHINMCPGVLNGLCLENFLDALRQCQELVSFETSIIISPSDSLYRGLPVTLPKLRILQLDIRGGAAPSPLFQHLVLPSLVSLELYQEICDPVHRLRWVKDFISRSGCHLENFFLWDSGLKEDDLANFLISPEAQHLARLELKAWHCITDQTIKLLTCSEAGMKCFLPHLEVLIVTNCPTSEGVLYKMITSRLPVLKTVQICFPRDIPTQDLLSLKSLLSSGRNLKLQFGQDMVVI</sequence>
<name>A0A369JPS3_HYPMA</name>
<dbReference type="Gene3D" id="3.80.10.10">
    <property type="entry name" value="Ribonuclease Inhibitor"/>
    <property type="match status" value="1"/>
</dbReference>
<proteinExistence type="predicted"/>
<dbReference type="AlphaFoldDB" id="A0A369JPS3"/>
<evidence type="ECO:0008006" key="3">
    <source>
        <dbReference type="Google" id="ProtNLM"/>
    </source>
</evidence>
<comment type="caution">
    <text evidence="1">The sequence shown here is derived from an EMBL/GenBank/DDBJ whole genome shotgun (WGS) entry which is preliminary data.</text>
</comment>
<dbReference type="Proteomes" id="UP000076154">
    <property type="component" value="Unassembled WGS sequence"/>
</dbReference>
<dbReference type="InterPro" id="IPR032675">
    <property type="entry name" value="LRR_dom_sf"/>
</dbReference>
<accession>A0A369JPS3</accession>
<evidence type="ECO:0000313" key="1">
    <source>
        <dbReference type="EMBL" id="RDB24249.1"/>
    </source>
</evidence>
<gene>
    <name evidence="1" type="ORF">Hypma_008620</name>
</gene>
<organism evidence="1 2">
    <name type="scientific">Hypsizygus marmoreus</name>
    <name type="common">White beech mushroom</name>
    <name type="synonym">Agaricus marmoreus</name>
    <dbReference type="NCBI Taxonomy" id="39966"/>
    <lineage>
        <taxon>Eukaryota</taxon>
        <taxon>Fungi</taxon>
        <taxon>Dikarya</taxon>
        <taxon>Basidiomycota</taxon>
        <taxon>Agaricomycotina</taxon>
        <taxon>Agaricomycetes</taxon>
        <taxon>Agaricomycetidae</taxon>
        <taxon>Agaricales</taxon>
        <taxon>Tricholomatineae</taxon>
        <taxon>Lyophyllaceae</taxon>
        <taxon>Hypsizygus</taxon>
    </lineage>
</organism>
<keyword evidence="2" id="KW-1185">Reference proteome</keyword>
<reference evidence="1" key="1">
    <citation type="submission" date="2018-04" db="EMBL/GenBank/DDBJ databases">
        <title>Whole genome sequencing of Hypsizygus marmoreus.</title>
        <authorList>
            <person name="Choi I.-G."/>
            <person name="Min B."/>
            <person name="Kim J.-G."/>
            <person name="Kim S."/>
            <person name="Oh Y.-L."/>
            <person name="Kong W.-S."/>
            <person name="Park H."/>
            <person name="Jeong J."/>
            <person name="Song E.-S."/>
        </authorList>
    </citation>
    <scope>NUCLEOTIDE SEQUENCE [LARGE SCALE GENOMIC DNA]</scope>
    <source>
        <strain evidence="1">51987-8</strain>
    </source>
</reference>
<protein>
    <recommendedName>
        <fullName evidence="3">F-box domain-containing protein</fullName>
    </recommendedName>
</protein>
<dbReference type="InParanoid" id="A0A369JPS3"/>
<dbReference type="OrthoDB" id="3217549at2759"/>
<dbReference type="EMBL" id="LUEZ02000045">
    <property type="protein sequence ID" value="RDB24249.1"/>
    <property type="molecule type" value="Genomic_DNA"/>
</dbReference>
<evidence type="ECO:0000313" key="2">
    <source>
        <dbReference type="Proteomes" id="UP000076154"/>
    </source>
</evidence>
<dbReference type="SUPFAM" id="SSF52047">
    <property type="entry name" value="RNI-like"/>
    <property type="match status" value="1"/>
</dbReference>